<dbReference type="Proteomes" id="UP001055879">
    <property type="component" value="Linkage Group LG11"/>
</dbReference>
<evidence type="ECO:0000313" key="2">
    <source>
        <dbReference type="Proteomes" id="UP001055879"/>
    </source>
</evidence>
<gene>
    <name evidence="1" type="ORF">L6452_33137</name>
</gene>
<protein>
    <submittedName>
        <fullName evidence="1">Uncharacterized protein</fullName>
    </submittedName>
</protein>
<reference evidence="1 2" key="2">
    <citation type="journal article" date="2022" name="Mol. Ecol. Resour.">
        <title>The genomes of chicory, endive, great burdock and yacon provide insights into Asteraceae paleo-polyploidization history and plant inulin production.</title>
        <authorList>
            <person name="Fan W."/>
            <person name="Wang S."/>
            <person name="Wang H."/>
            <person name="Wang A."/>
            <person name="Jiang F."/>
            <person name="Liu H."/>
            <person name="Zhao H."/>
            <person name="Xu D."/>
            <person name="Zhang Y."/>
        </authorList>
    </citation>
    <scope>NUCLEOTIDE SEQUENCE [LARGE SCALE GENOMIC DNA]</scope>
    <source>
        <strain evidence="2">cv. Niubang</strain>
    </source>
</reference>
<name>A0ACB8Z7H0_ARCLA</name>
<evidence type="ECO:0000313" key="1">
    <source>
        <dbReference type="EMBL" id="KAI3693303.1"/>
    </source>
</evidence>
<dbReference type="EMBL" id="CM042057">
    <property type="protein sequence ID" value="KAI3693303.1"/>
    <property type="molecule type" value="Genomic_DNA"/>
</dbReference>
<proteinExistence type="predicted"/>
<comment type="caution">
    <text evidence="1">The sequence shown here is derived from an EMBL/GenBank/DDBJ whole genome shotgun (WGS) entry which is preliminary data.</text>
</comment>
<accession>A0ACB8Z7H0</accession>
<organism evidence="1 2">
    <name type="scientific">Arctium lappa</name>
    <name type="common">Greater burdock</name>
    <name type="synonym">Lappa major</name>
    <dbReference type="NCBI Taxonomy" id="4217"/>
    <lineage>
        <taxon>Eukaryota</taxon>
        <taxon>Viridiplantae</taxon>
        <taxon>Streptophyta</taxon>
        <taxon>Embryophyta</taxon>
        <taxon>Tracheophyta</taxon>
        <taxon>Spermatophyta</taxon>
        <taxon>Magnoliopsida</taxon>
        <taxon>eudicotyledons</taxon>
        <taxon>Gunneridae</taxon>
        <taxon>Pentapetalae</taxon>
        <taxon>asterids</taxon>
        <taxon>campanulids</taxon>
        <taxon>Asterales</taxon>
        <taxon>Asteraceae</taxon>
        <taxon>Carduoideae</taxon>
        <taxon>Cardueae</taxon>
        <taxon>Arctiinae</taxon>
        <taxon>Arctium</taxon>
    </lineage>
</organism>
<keyword evidence="2" id="KW-1185">Reference proteome</keyword>
<reference evidence="2" key="1">
    <citation type="journal article" date="2022" name="Mol. Ecol. Resour.">
        <title>The genomes of chicory, endive, great burdock and yacon provide insights into Asteraceae palaeo-polyploidization history and plant inulin production.</title>
        <authorList>
            <person name="Fan W."/>
            <person name="Wang S."/>
            <person name="Wang H."/>
            <person name="Wang A."/>
            <person name="Jiang F."/>
            <person name="Liu H."/>
            <person name="Zhao H."/>
            <person name="Xu D."/>
            <person name="Zhang Y."/>
        </authorList>
    </citation>
    <scope>NUCLEOTIDE SEQUENCE [LARGE SCALE GENOMIC DNA]</scope>
    <source>
        <strain evidence="2">cv. Niubang</strain>
    </source>
</reference>
<sequence length="91" mass="10755">MEAFFLQFTFRIHRYFTCDTSYLQTMLSDHIPYLTISESPVTAPPVRPTWQQLFCLPPWPHQLHLQLLPPESICLPEQPRFAEVPEEDLNL</sequence>